<gene>
    <name evidence="4" type="ORF">I0Q91_13570</name>
</gene>
<dbReference type="InterPro" id="IPR005107">
    <property type="entry name" value="CO_DH_flav_C"/>
</dbReference>
<keyword evidence="2" id="KW-0560">Oxidoreductase</keyword>
<dbReference type="InterPro" id="IPR051312">
    <property type="entry name" value="Diverse_Substr_Oxidored"/>
</dbReference>
<sequence length="291" mass="31862">MNKELNYYSVKEVEEAVKLLADNKLKLLAGGTDFMVDYRNEEDFLTGYDGILDLSNIDGIDEITESDNHIEIGAMVTHKDLVKSDLINKYYPALAQSAAAIGSTQIRNRATIGGNICNAAACADTLGPLIAFEARAILESVNGKRTMDVSEFVKWPYETEINDNEILISFTLPKPEEGTFSGFQKIGRRQALAITRISLAVKAVIESGIIKDINLVPGSATPVPTTFSEVEAEIKGKKLSEIDSKEIGEKAAEEMVGITGERWSTPYKKPALATLFRRAIKNLQEEVANNG</sequence>
<dbReference type="SMART" id="SM01092">
    <property type="entry name" value="CO_deh_flav_C"/>
    <property type="match status" value="1"/>
</dbReference>
<dbReference type="InterPro" id="IPR036318">
    <property type="entry name" value="FAD-bd_PCMH-like_sf"/>
</dbReference>
<dbReference type="GO" id="GO:0016491">
    <property type="term" value="F:oxidoreductase activity"/>
    <property type="evidence" value="ECO:0007669"/>
    <property type="project" value="UniProtKB-KW"/>
</dbReference>
<dbReference type="InterPro" id="IPR016167">
    <property type="entry name" value="FAD-bd_PCMH_sub1"/>
</dbReference>
<dbReference type="RefSeq" id="WP_270455216.1">
    <property type="nucleotide sequence ID" value="NZ_JADPIE010000010.1"/>
</dbReference>
<dbReference type="PANTHER" id="PTHR42659">
    <property type="entry name" value="XANTHINE DEHYDROGENASE SUBUNIT C-RELATED"/>
    <property type="match status" value="1"/>
</dbReference>
<dbReference type="Gene3D" id="3.30.465.10">
    <property type="match status" value="1"/>
</dbReference>
<dbReference type="InterPro" id="IPR016166">
    <property type="entry name" value="FAD-bd_PCMH"/>
</dbReference>
<proteinExistence type="predicted"/>
<dbReference type="Gene3D" id="3.30.390.50">
    <property type="entry name" value="CO dehydrogenase flavoprotein, C-terminal domain"/>
    <property type="match status" value="1"/>
</dbReference>
<dbReference type="Pfam" id="PF03450">
    <property type="entry name" value="CO_deh_flav_C"/>
    <property type="match status" value="1"/>
</dbReference>
<organism evidence="4 5">
    <name type="scientific">Halonatronomonas betaini</name>
    <dbReference type="NCBI Taxonomy" id="2778430"/>
    <lineage>
        <taxon>Bacteria</taxon>
        <taxon>Bacillati</taxon>
        <taxon>Bacillota</taxon>
        <taxon>Clostridia</taxon>
        <taxon>Halanaerobiales</taxon>
        <taxon>Halarsenatibacteraceae</taxon>
        <taxon>Halonatronomonas</taxon>
    </lineage>
</organism>
<dbReference type="SUPFAM" id="SSF55447">
    <property type="entry name" value="CO dehydrogenase flavoprotein C-terminal domain-like"/>
    <property type="match status" value="1"/>
</dbReference>
<protein>
    <submittedName>
        <fullName evidence="4">Xanthine dehydrogenase family protein subunit M</fullName>
    </submittedName>
</protein>
<dbReference type="AlphaFoldDB" id="A0A931F8T3"/>
<dbReference type="EMBL" id="JADPIE010000010">
    <property type="protein sequence ID" value="MBF8438116.1"/>
    <property type="molecule type" value="Genomic_DNA"/>
</dbReference>
<dbReference type="GO" id="GO:0071949">
    <property type="term" value="F:FAD binding"/>
    <property type="evidence" value="ECO:0007669"/>
    <property type="project" value="InterPro"/>
</dbReference>
<keyword evidence="5" id="KW-1185">Reference proteome</keyword>
<comment type="caution">
    <text evidence="4">The sequence shown here is derived from an EMBL/GenBank/DDBJ whole genome shotgun (WGS) entry which is preliminary data.</text>
</comment>
<reference evidence="4" key="1">
    <citation type="submission" date="2020-11" db="EMBL/GenBank/DDBJ databases">
        <title>Halonatronomonas betainensis gen. nov., sp. nov. a novel haloalkaliphilic representative of the family Halanaerobiacae capable of betaine degradation.</title>
        <authorList>
            <person name="Boltyanskaya Y."/>
            <person name="Kevbrin V."/>
            <person name="Detkova E."/>
            <person name="Grouzdev D.S."/>
            <person name="Koziaeva V."/>
            <person name="Zhilina T."/>
        </authorList>
    </citation>
    <scope>NUCLEOTIDE SEQUENCE</scope>
    <source>
        <strain evidence="4">Z-7014</strain>
    </source>
</reference>
<dbReference type="SUPFAM" id="SSF56176">
    <property type="entry name" value="FAD-binding/transporter-associated domain-like"/>
    <property type="match status" value="1"/>
</dbReference>
<dbReference type="InterPro" id="IPR036683">
    <property type="entry name" value="CO_DH_flav_C_dom_sf"/>
</dbReference>
<evidence type="ECO:0000256" key="1">
    <source>
        <dbReference type="ARBA" id="ARBA00022630"/>
    </source>
</evidence>
<dbReference type="InterPro" id="IPR016169">
    <property type="entry name" value="FAD-bd_PCMH_sub2"/>
</dbReference>
<evidence type="ECO:0000259" key="3">
    <source>
        <dbReference type="PROSITE" id="PS51387"/>
    </source>
</evidence>
<feature type="domain" description="FAD-binding PCMH-type" evidence="3">
    <location>
        <begin position="1"/>
        <end position="177"/>
    </location>
</feature>
<evidence type="ECO:0000313" key="4">
    <source>
        <dbReference type="EMBL" id="MBF8438116.1"/>
    </source>
</evidence>
<accession>A0A931F8T3</accession>
<evidence type="ECO:0000256" key="2">
    <source>
        <dbReference type="ARBA" id="ARBA00023002"/>
    </source>
</evidence>
<name>A0A931F8T3_9FIRM</name>
<dbReference type="PROSITE" id="PS51387">
    <property type="entry name" value="FAD_PCMH"/>
    <property type="match status" value="1"/>
</dbReference>
<dbReference type="Pfam" id="PF00941">
    <property type="entry name" value="FAD_binding_5"/>
    <property type="match status" value="1"/>
</dbReference>
<dbReference type="InterPro" id="IPR002346">
    <property type="entry name" value="Mopterin_DH_FAD-bd"/>
</dbReference>
<dbReference type="Proteomes" id="UP000621436">
    <property type="component" value="Unassembled WGS sequence"/>
</dbReference>
<evidence type="ECO:0000313" key="5">
    <source>
        <dbReference type="Proteomes" id="UP000621436"/>
    </source>
</evidence>
<dbReference type="Gene3D" id="3.30.43.10">
    <property type="entry name" value="Uridine Diphospho-n-acetylenolpyruvylglucosamine Reductase, domain 2"/>
    <property type="match status" value="1"/>
</dbReference>
<dbReference type="PANTHER" id="PTHR42659:SF9">
    <property type="entry name" value="XANTHINE DEHYDROGENASE FAD-BINDING SUBUNIT XDHB-RELATED"/>
    <property type="match status" value="1"/>
</dbReference>
<keyword evidence="1" id="KW-0285">Flavoprotein</keyword>